<evidence type="ECO:0000313" key="2">
    <source>
        <dbReference type="EMBL" id="CAI9948282.1"/>
    </source>
</evidence>
<keyword evidence="4" id="KW-1185">Reference proteome</keyword>
<evidence type="ECO:0000256" key="1">
    <source>
        <dbReference type="SAM" id="Phobius"/>
    </source>
</evidence>
<dbReference type="Proteomes" id="UP001642409">
    <property type="component" value="Unassembled WGS sequence"/>
</dbReference>
<comment type="caution">
    <text evidence="2">The sequence shown here is derived from an EMBL/GenBank/DDBJ whole genome shotgun (WGS) entry which is preliminary data.</text>
</comment>
<organism evidence="2">
    <name type="scientific">Hexamita inflata</name>
    <dbReference type="NCBI Taxonomy" id="28002"/>
    <lineage>
        <taxon>Eukaryota</taxon>
        <taxon>Metamonada</taxon>
        <taxon>Diplomonadida</taxon>
        <taxon>Hexamitidae</taxon>
        <taxon>Hexamitinae</taxon>
        <taxon>Hexamita</taxon>
    </lineage>
</organism>
<keyword evidence="1" id="KW-0472">Membrane</keyword>
<sequence length="1000" mass="107963">MQCISCSAKFGPGSVIKSNNEGTCKCDTNNGFAGTDGVCNDCWKIGLKVAEGGAKCEENCLDDLVRSQDGLSCITCAAKFGAGSIVNQTDKLKCMCDRNQGFAGDADKVCSDCWKLGQEVQAYENLSTYCKPCSEAKVLQGELAQRTCKVCTDTNQVPSTDNMQCISCSAKFGPGSVIKSNNEGTCKCDTNNGFAGTDGVCNDCWKIGLKVAEGGAKCEENCLDDLVRSQDGLSCITCAAKFGAGSIVNQTDKLKCMCDRNQGFAGDADKVCSDCWKLGQEVQAYENLSTYCKPCSEAKVLQGELAQRTCKVCTDTNQVPSTDNMQCISCSAKFGPGSVIKSNNEGTCKCDTNNGFAGTDGVCNDCWKIGLKVAEGGAKCEENCLDDLVRSQDGLSCITCAAKFGAGSIYDNENCICNEKIGFAGAANMVCSNCWANYNQIDKNECIQCKEDEEFDPISHKCTKCRLNEIFSPEENECVCDYTSGFTGTPGNCYCNTHIGFTKGIDPTTSKAICKCNSYLGNVEDKSNTYIKTCMCDVDSGHFGDPGNCVCDTAFGNIGLPGHCQCNPETHHIGRPGHCECDSVNGYYGLMEPIKVLINYVQVQMSTCVNIVQDNENNNLLTKDTCFSKKQEVYEVLNFNLNKNGESYIPSKKYDCVPCYPGELFDEKTNKCIILIGSILEEKHLTETGMPVRKYKCNNKEGFAGANLLKVVGDKCSDCWTTSQVIESDKCNKCEDLGVGYAFDLDTFTKDKLGKCTCNSQHKVIAGSGITQFTCECNEMKNFIGTAGKCVDCAAKNAHAYTVNFKLVCQCNGGPQGYGKLNVNDDSCVPCKTSNYIVSLIDNEYICRSCGVNQGVSVTDPTKCVCDIAKNYNLAPKIDGTCSCMDGYHISKDVCSKNTNKSTVAAAVCVPIAVLIVIGALSLFYIKKQQQKKAKVEANITTDIPLPTSTNSDTIQINEAGSSNENSDKVAIEEINNNQIVEQADIVLNENVERDDQVIK</sequence>
<keyword evidence="1" id="KW-1133">Transmembrane helix</keyword>
<dbReference type="AlphaFoldDB" id="A0AA86UES4"/>
<keyword evidence="1" id="KW-0812">Transmembrane</keyword>
<feature type="transmembrane region" description="Helical" evidence="1">
    <location>
        <begin position="904"/>
        <end position="926"/>
    </location>
</feature>
<dbReference type="EMBL" id="CAXDID020000144">
    <property type="protein sequence ID" value="CAL6040181.1"/>
    <property type="molecule type" value="Genomic_DNA"/>
</dbReference>
<proteinExistence type="predicted"/>
<dbReference type="EMBL" id="CATOUU010000787">
    <property type="protein sequence ID" value="CAI9948282.1"/>
    <property type="molecule type" value="Genomic_DNA"/>
</dbReference>
<gene>
    <name evidence="2" type="ORF">HINF_LOCUS35927</name>
    <name evidence="3" type="ORF">HINF_LOCUS38213</name>
</gene>
<accession>A0AA86UES4</accession>
<reference evidence="2" key="1">
    <citation type="submission" date="2023-06" db="EMBL/GenBank/DDBJ databases">
        <authorList>
            <person name="Kurt Z."/>
        </authorList>
    </citation>
    <scope>NUCLEOTIDE SEQUENCE</scope>
</reference>
<evidence type="ECO:0000313" key="4">
    <source>
        <dbReference type="Proteomes" id="UP001642409"/>
    </source>
</evidence>
<protein>
    <submittedName>
        <fullName evidence="3">Hypothetical_protein</fullName>
    </submittedName>
</protein>
<reference evidence="3 4" key="2">
    <citation type="submission" date="2024-07" db="EMBL/GenBank/DDBJ databases">
        <authorList>
            <person name="Akdeniz Z."/>
        </authorList>
    </citation>
    <scope>NUCLEOTIDE SEQUENCE [LARGE SCALE GENOMIC DNA]</scope>
</reference>
<name>A0AA86UES4_9EUKA</name>
<evidence type="ECO:0000313" key="3">
    <source>
        <dbReference type="EMBL" id="CAL6040181.1"/>
    </source>
</evidence>